<feature type="compositionally biased region" description="Basic residues" evidence="1">
    <location>
        <begin position="7"/>
        <end position="20"/>
    </location>
</feature>
<comment type="caution">
    <text evidence="2">The sequence shown here is derived from an EMBL/GenBank/DDBJ whole genome shotgun (WGS) entry which is preliminary data.</text>
</comment>
<dbReference type="Proteomes" id="UP000250321">
    <property type="component" value="Unassembled WGS sequence"/>
</dbReference>
<reference evidence="2 3" key="1">
    <citation type="submission" date="2018-02" db="EMBL/GenBank/DDBJ databases">
        <title>Draft genome of wild Prunus yedoensis var. nudiflora.</title>
        <authorList>
            <person name="Baek S."/>
            <person name="Kim J.-H."/>
            <person name="Choi K."/>
            <person name="Kim G.-B."/>
            <person name="Cho A."/>
            <person name="Jang H."/>
            <person name="Shin C.-H."/>
            <person name="Yu H.-J."/>
            <person name="Mun J.-H."/>
        </authorList>
    </citation>
    <scope>NUCLEOTIDE SEQUENCE [LARGE SCALE GENOMIC DNA]</scope>
    <source>
        <strain evidence="3">cv. Jeju island</strain>
        <tissue evidence="2">Leaf</tissue>
    </source>
</reference>
<gene>
    <name evidence="2" type="ORF">Pyn_20104</name>
</gene>
<dbReference type="AlphaFoldDB" id="A0A314Z2I1"/>
<evidence type="ECO:0000313" key="3">
    <source>
        <dbReference type="Proteomes" id="UP000250321"/>
    </source>
</evidence>
<evidence type="ECO:0000256" key="1">
    <source>
        <dbReference type="SAM" id="MobiDB-lite"/>
    </source>
</evidence>
<dbReference type="OrthoDB" id="544685at2759"/>
<organism evidence="2 3">
    <name type="scientific">Prunus yedoensis var. nudiflora</name>
    <dbReference type="NCBI Taxonomy" id="2094558"/>
    <lineage>
        <taxon>Eukaryota</taxon>
        <taxon>Viridiplantae</taxon>
        <taxon>Streptophyta</taxon>
        <taxon>Embryophyta</taxon>
        <taxon>Tracheophyta</taxon>
        <taxon>Spermatophyta</taxon>
        <taxon>Magnoliopsida</taxon>
        <taxon>eudicotyledons</taxon>
        <taxon>Gunneridae</taxon>
        <taxon>Pentapetalae</taxon>
        <taxon>rosids</taxon>
        <taxon>fabids</taxon>
        <taxon>Rosales</taxon>
        <taxon>Rosaceae</taxon>
        <taxon>Amygdaloideae</taxon>
        <taxon>Amygdaleae</taxon>
        <taxon>Prunus</taxon>
    </lineage>
</organism>
<dbReference type="STRING" id="2094558.A0A314Z2I1"/>
<feature type="region of interest" description="Disordered" evidence="1">
    <location>
        <begin position="1"/>
        <end position="87"/>
    </location>
</feature>
<sequence length="119" mass="13182">MDFSIKKSFKSHGSAKHMRKISAGADDPSLEQLPILLDHDSRHRQPMSAFDSSDRREVIVKIDDGESSSSTTTTTRDAMAADPAKNGGKIWRESSIEFWNEDGGKNGQGFDLAQRRKTA</sequence>
<protein>
    <submittedName>
        <fullName evidence="2">Mechanosensitive ion channel protein 6-like</fullName>
    </submittedName>
</protein>
<accession>A0A314Z2I1</accession>
<feature type="compositionally biased region" description="Basic and acidic residues" evidence="1">
    <location>
        <begin position="52"/>
        <end position="64"/>
    </location>
</feature>
<proteinExistence type="predicted"/>
<keyword evidence="3" id="KW-1185">Reference proteome</keyword>
<name>A0A314Z2I1_PRUYE</name>
<feature type="region of interest" description="Disordered" evidence="1">
    <location>
        <begin position="99"/>
        <end position="119"/>
    </location>
</feature>
<evidence type="ECO:0000313" key="2">
    <source>
        <dbReference type="EMBL" id="PQQ14475.1"/>
    </source>
</evidence>
<dbReference type="EMBL" id="PJQY01000260">
    <property type="protein sequence ID" value="PQQ14475.1"/>
    <property type="molecule type" value="Genomic_DNA"/>
</dbReference>